<proteinExistence type="predicted"/>
<evidence type="ECO:0000259" key="2">
    <source>
        <dbReference type="Pfam" id="PF07859"/>
    </source>
</evidence>
<dbReference type="InterPro" id="IPR029058">
    <property type="entry name" value="AB_hydrolase_fold"/>
</dbReference>
<keyword evidence="3" id="KW-0378">Hydrolase</keyword>
<reference evidence="3" key="1">
    <citation type="submission" date="2020-01" db="EMBL/GenBank/DDBJ databases">
        <authorList>
            <consortium name="DOE Joint Genome Institute"/>
            <person name="Haridas S."/>
            <person name="Albert R."/>
            <person name="Binder M."/>
            <person name="Bloem J."/>
            <person name="Labutti K."/>
            <person name="Salamov A."/>
            <person name="Andreopoulos B."/>
            <person name="Baker S.E."/>
            <person name="Barry K."/>
            <person name="Bills G."/>
            <person name="Bluhm B.H."/>
            <person name="Cannon C."/>
            <person name="Castanera R."/>
            <person name="Culley D.E."/>
            <person name="Daum C."/>
            <person name="Ezra D."/>
            <person name="Gonzalez J.B."/>
            <person name="Henrissat B."/>
            <person name="Kuo A."/>
            <person name="Liang C."/>
            <person name="Lipzen A."/>
            <person name="Lutzoni F."/>
            <person name="Magnuson J."/>
            <person name="Mondo S."/>
            <person name="Nolan M."/>
            <person name="Ohm R."/>
            <person name="Pangilinan J."/>
            <person name="Park H.-J."/>
            <person name="Ramirez L."/>
            <person name="Alfaro M."/>
            <person name="Sun H."/>
            <person name="Tritt A."/>
            <person name="Yoshinaga Y."/>
            <person name="Zwiers L.-H."/>
            <person name="Turgeon B.G."/>
            <person name="Goodwin S.B."/>
            <person name="Spatafora J.W."/>
            <person name="Crous P.W."/>
            <person name="Grigoriev I.V."/>
        </authorList>
    </citation>
    <scope>NUCLEOTIDE SEQUENCE</scope>
    <source>
        <strain evidence="3">IPT5</strain>
    </source>
</reference>
<organism evidence="3 4">
    <name type="scientific">Plenodomus tracheiphilus IPT5</name>
    <dbReference type="NCBI Taxonomy" id="1408161"/>
    <lineage>
        <taxon>Eukaryota</taxon>
        <taxon>Fungi</taxon>
        <taxon>Dikarya</taxon>
        <taxon>Ascomycota</taxon>
        <taxon>Pezizomycotina</taxon>
        <taxon>Dothideomycetes</taxon>
        <taxon>Pleosporomycetidae</taxon>
        <taxon>Pleosporales</taxon>
        <taxon>Pleosporineae</taxon>
        <taxon>Leptosphaeriaceae</taxon>
        <taxon>Plenodomus</taxon>
    </lineage>
</organism>
<accession>A0A6A7AWJ4</accession>
<dbReference type="OrthoDB" id="5396420at2759"/>
<keyword evidence="4" id="KW-1185">Reference proteome</keyword>
<protein>
    <submittedName>
        <fullName evidence="3">Alpha/beta-hydrolase</fullName>
    </submittedName>
</protein>
<evidence type="ECO:0000313" key="4">
    <source>
        <dbReference type="Proteomes" id="UP000799423"/>
    </source>
</evidence>
<dbReference type="EMBL" id="MU006325">
    <property type="protein sequence ID" value="KAF2847442.1"/>
    <property type="molecule type" value="Genomic_DNA"/>
</dbReference>
<gene>
    <name evidence="3" type="ORF">T440DRAFT_520812</name>
</gene>
<dbReference type="SUPFAM" id="SSF53474">
    <property type="entry name" value="alpha/beta-Hydrolases"/>
    <property type="match status" value="1"/>
</dbReference>
<dbReference type="Gene3D" id="3.40.50.1820">
    <property type="entry name" value="alpha/beta hydrolase"/>
    <property type="match status" value="1"/>
</dbReference>
<sequence length="445" mass="49679">MRIILCLRQTRRQRLPPPRPLPTRLYSVVTAPPRREHLDVPCRSNGSITIDVYHAAAKTSPILVYLPPGPVLPGHAEEEEHIISCLSASSAATIARIHYRASSAHQYPTPFHDVLTGYDWIQQNLLRDAFDRPYLGRLGVCGQLVGGSLATMLALTECRVGEPRIAAAAVNNPIVDWVFPDELPAVSPSELPEPTGADDTALPADQDPATLLPVAKTSRKRPKPTTKKSPLTAWQAHGDNTMIPTPTLSAERDMLFRRPDDYFDRFASPIHFFRSPHAQMVCPEQDDIAASQQPDSDELLDMEVQFALNHYASFHGKTKTSPAVATLSRCRAYARNYPQAGTSLKLPAWHMTTGLQSPLADQTLELVKVIQRSLARQRLKSQSGRTRWLNVSEKTTYEQWAQEQVRLQTRPGVGLWSPQNDDTNWTIPVDEVGAWMKLRLEADLM</sequence>
<feature type="compositionally biased region" description="Basic residues" evidence="1">
    <location>
        <begin position="217"/>
        <end position="226"/>
    </location>
</feature>
<dbReference type="AlphaFoldDB" id="A0A6A7AWJ4"/>
<feature type="region of interest" description="Disordered" evidence="1">
    <location>
        <begin position="186"/>
        <end position="246"/>
    </location>
</feature>
<dbReference type="Pfam" id="PF07859">
    <property type="entry name" value="Abhydrolase_3"/>
    <property type="match status" value="1"/>
</dbReference>
<dbReference type="InterPro" id="IPR013094">
    <property type="entry name" value="AB_hydrolase_3"/>
</dbReference>
<evidence type="ECO:0000256" key="1">
    <source>
        <dbReference type="SAM" id="MobiDB-lite"/>
    </source>
</evidence>
<dbReference type="GO" id="GO:0016787">
    <property type="term" value="F:hydrolase activity"/>
    <property type="evidence" value="ECO:0007669"/>
    <property type="project" value="UniProtKB-KW"/>
</dbReference>
<feature type="domain" description="Alpha/beta hydrolase fold-3" evidence="2">
    <location>
        <begin position="72"/>
        <end position="266"/>
    </location>
</feature>
<name>A0A6A7AWJ4_9PLEO</name>
<dbReference type="Proteomes" id="UP000799423">
    <property type="component" value="Unassembled WGS sequence"/>
</dbReference>
<evidence type="ECO:0000313" key="3">
    <source>
        <dbReference type="EMBL" id="KAF2847442.1"/>
    </source>
</evidence>